<evidence type="ECO:0000259" key="1">
    <source>
        <dbReference type="Pfam" id="PF02698"/>
    </source>
</evidence>
<evidence type="ECO:0000313" key="2">
    <source>
        <dbReference type="EMBL" id="BCJ38449.1"/>
    </source>
</evidence>
<accession>A0A7R7I0E5</accession>
<dbReference type="Pfam" id="PF02698">
    <property type="entry name" value="DUF218"/>
    <property type="match status" value="1"/>
</dbReference>
<dbReference type="GO" id="GO:0005886">
    <property type="term" value="C:plasma membrane"/>
    <property type="evidence" value="ECO:0007669"/>
    <property type="project" value="TreeGrafter"/>
</dbReference>
<dbReference type="InterPro" id="IPR051599">
    <property type="entry name" value="Cell_Envelope_Assoc"/>
</dbReference>
<gene>
    <name evidence="2" type="ORF">Athai_59520</name>
</gene>
<dbReference type="EMBL" id="AP023355">
    <property type="protein sequence ID" value="BCJ38449.1"/>
    <property type="molecule type" value="Genomic_DNA"/>
</dbReference>
<reference evidence="2 3" key="1">
    <citation type="submission" date="2020-08" db="EMBL/GenBank/DDBJ databases">
        <title>Whole genome shotgun sequence of Actinocatenispora thailandica NBRC 105041.</title>
        <authorList>
            <person name="Komaki H."/>
            <person name="Tamura T."/>
        </authorList>
    </citation>
    <scope>NUCLEOTIDE SEQUENCE [LARGE SCALE GENOMIC DNA]</scope>
    <source>
        <strain evidence="2 3">NBRC 105041</strain>
    </source>
</reference>
<dbReference type="CDD" id="cd06259">
    <property type="entry name" value="YdcF-like"/>
    <property type="match status" value="1"/>
</dbReference>
<keyword evidence="3" id="KW-1185">Reference proteome</keyword>
<dbReference type="AlphaFoldDB" id="A0A7R7I0E5"/>
<dbReference type="PANTHER" id="PTHR30336">
    <property type="entry name" value="INNER MEMBRANE PROTEIN, PROBABLE PERMEASE"/>
    <property type="match status" value="1"/>
</dbReference>
<protein>
    <submittedName>
        <fullName evidence="2">Membrane protein</fullName>
    </submittedName>
</protein>
<name>A0A7R7I0E5_9ACTN</name>
<sequence>MSRLPAPLRRWLRPRRLLATGLAGVALVAVLLGGAVGWVHLRAHGHLYYSVAAAPSAPVALVFGAEVYQDDTPSPFLTGRLELARRLFVAGKVRALLVTGDHRRWGYDEPDVMRAWLVDHGVPMDRIVTDYAGFDTYQSCARAKRIFGVHRALVVSQDFHVPRATALCRSVGIDADGVGDTGQHRWDAYPRNWVREQLADVKAIYSMVMQPDPEFLGRREHGVERAVR</sequence>
<feature type="domain" description="DUF218" evidence="1">
    <location>
        <begin position="59"/>
        <end position="175"/>
    </location>
</feature>
<dbReference type="Proteomes" id="UP000611640">
    <property type="component" value="Chromosome"/>
</dbReference>
<evidence type="ECO:0000313" key="3">
    <source>
        <dbReference type="Proteomes" id="UP000611640"/>
    </source>
</evidence>
<dbReference type="InterPro" id="IPR003848">
    <property type="entry name" value="DUF218"/>
</dbReference>
<proteinExistence type="predicted"/>
<dbReference type="PANTHER" id="PTHR30336:SF6">
    <property type="entry name" value="INTEGRAL MEMBRANE PROTEIN"/>
    <property type="match status" value="1"/>
</dbReference>
<organism evidence="2 3">
    <name type="scientific">Actinocatenispora thailandica</name>
    <dbReference type="NCBI Taxonomy" id="227318"/>
    <lineage>
        <taxon>Bacteria</taxon>
        <taxon>Bacillati</taxon>
        <taxon>Actinomycetota</taxon>
        <taxon>Actinomycetes</taxon>
        <taxon>Micromonosporales</taxon>
        <taxon>Micromonosporaceae</taxon>
        <taxon>Actinocatenispora</taxon>
    </lineage>
</organism>
<dbReference type="KEGG" id="atl:Athai_59520"/>